<dbReference type="PANTHER" id="PTHR24248">
    <property type="entry name" value="ADRENERGIC RECEPTOR-RELATED G-PROTEIN COUPLED RECEPTOR"/>
    <property type="match status" value="1"/>
</dbReference>
<dbReference type="InterPro" id="IPR000276">
    <property type="entry name" value="GPCR_Rhodpsn"/>
</dbReference>
<feature type="compositionally biased region" description="Low complexity" evidence="11">
    <location>
        <begin position="249"/>
        <end position="272"/>
    </location>
</feature>
<keyword evidence="5 10" id="KW-0297">G-protein coupled receptor</keyword>
<dbReference type="PRINTS" id="PR00242">
    <property type="entry name" value="DOPAMINER"/>
</dbReference>
<dbReference type="OMA" id="TVHVTKV"/>
<dbReference type="GO" id="GO:0051481">
    <property type="term" value="P:negative regulation of cytosolic calcium ion concentration"/>
    <property type="evidence" value="ECO:0007669"/>
    <property type="project" value="TreeGrafter"/>
</dbReference>
<keyword evidence="3 10" id="KW-0812">Transmembrane</keyword>
<evidence type="ECO:0000313" key="15">
    <source>
        <dbReference type="Proteomes" id="UP000472265"/>
    </source>
</evidence>
<evidence type="ECO:0000256" key="12">
    <source>
        <dbReference type="SAM" id="Phobius"/>
    </source>
</evidence>
<name>A0A671UDL6_SPAAU</name>
<dbReference type="Proteomes" id="UP000472265">
    <property type="component" value="Chromosome 14"/>
</dbReference>
<evidence type="ECO:0000256" key="3">
    <source>
        <dbReference type="ARBA" id="ARBA00022692"/>
    </source>
</evidence>
<reference evidence="14" key="3">
    <citation type="submission" date="2025-09" db="UniProtKB">
        <authorList>
            <consortium name="Ensembl"/>
        </authorList>
    </citation>
    <scope>IDENTIFICATION</scope>
</reference>
<comment type="subcellular location">
    <subcellularLocation>
        <location evidence="1">Cell membrane</location>
        <topology evidence="1">Multi-pass membrane protein</topology>
    </subcellularLocation>
</comment>
<dbReference type="PROSITE" id="PS50262">
    <property type="entry name" value="G_PROTEIN_RECEP_F1_2"/>
    <property type="match status" value="1"/>
</dbReference>
<reference evidence="14" key="1">
    <citation type="submission" date="2021-04" db="EMBL/GenBank/DDBJ databases">
        <authorList>
            <consortium name="Wellcome Sanger Institute Data Sharing"/>
        </authorList>
    </citation>
    <scope>NUCLEOTIDE SEQUENCE [LARGE SCALE GENOMIC DNA]</scope>
</reference>
<accession>A0A671UDL6</accession>
<keyword evidence="15" id="KW-1185">Reference proteome</keyword>
<feature type="compositionally biased region" description="Basic and acidic residues" evidence="11">
    <location>
        <begin position="300"/>
        <end position="313"/>
    </location>
</feature>
<dbReference type="Ensembl" id="ENSSAUT00010012617.1">
    <property type="protein sequence ID" value="ENSSAUP00010011852.1"/>
    <property type="gene ID" value="ENSSAUG00010005691.1"/>
</dbReference>
<dbReference type="GeneTree" id="ENSGT00940000160974"/>
<dbReference type="GO" id="GO:0045202">
    <property type="term" value="C:synapse"/>
    <property type="evidence" value="ECO:0007669"/>
    <property type="project" value="GOC"/>
</dbReference>
<dbReference type="GO" id="GO:0004930">
    <property type="term" value="F:G protein-coupled receptor activity"/>
    <property type="evidence" value="ECO:0007669"/>
    <property type="project" value="UniProtKB-KW"/>
</dbReference>
<feature type="transmembrane region" description="Helical" evidence="12">
    <location>
        <begin position="97"/>
        <end position="116"/>
    </location>
</feature>
<dbReference type="GO" id="GO:0051967">
    <property type="term" value="P:negative regulation of synaptic transmission, glutamatergic"/>
    <property type="evidence" value="ECO:0007669"/>
    <property type="project" value="TreeGrafter"/>
</dbReference>
<evidence type="ECO:0000256" key="5">
    <source>
        <dbReference type="ARBA" id="ARBA00023040"/>
    </source>
</evidence>
<keyword evidence="2" id="KW-1003">Cell membrane</keyword>
<proteinExistence type="inferred from homology"/>
<dbReference type="PROSITE" id="PS00237">
    <property type="entry name" value="G_PROTEIN_RECEP_F1_1"/>
    <property type="match status" value="1"/>
</dbReference>
<evidence type="ECO:0000313" key="14">
    <source>
        <dbReference type="Ensembl" id="ENSSAUP00010011852.1"/>
    </source>
</evidence>
<dbReference type="GO" id="GO:0043266">
    <property type="term" value="P:regulation of potassium ion transport"/>
    <property type="evidence" value="ECO:0007669"/>
    <property type="project" value="TreeGrafter"/>
</dbReference>
<reference evidence="14" key="2">
    <citation type="submission" date="2025-08" db="UniProtKB">
        <authorList>
            <consortium name="Ensembl"/>
        </authorList>
    </citation>
    <scope>IDENTIFICATION</scope>
</reference>
<feature type="transmembrane region" description="Helical" evidence="12">
    <location>
        <begin position="339"/>
        <end position="359"/>
    </location>
</feature>
<dbReference type="Gene3D" id="1.20.1070.10">
    <property type="entry name" value="Rhodopsin 7-helix transmembrane proteins"/>
    <property type="match status" value="2"/>
</dbReference>
<dbReference type="InParanoid" id="A0A671UDL6"/>
<evidence type="ECO:0000256" key="9">
    <source>
        <dbReference type="ARBA" id="ARBA00023224"/>
    </source>
</evidence>
<evidence type="ECO:0000256" key="10">
    <source>
        <dbReference type="RuleBase" id="RU000688"/>
    </source>
</evidence>
<dbReference type="PANTHER" id="PTHR24248:SF145">
    <property type="entry name" value="DOPAMINE RECEPTOR D4 RELATED SEQUENCE"/>
    <property type="match status" value="1"/>
</dbReference>
<dbReference type="OrthoDB" id="10010417at2759"/>
<dbReference type="CDD" id="cd15308">
    <property type="entry name" value="7tmA_D4_dopamine_R"/>
    <property type="match status" value="1"/>
</dbReference>
<dbReference type="SMART" id="SM01381">
    <property type="entry name" value="7TM_GPCR_Srsx"/>
    <property type="match status" value="1"/>
</dbReference>
<dbReference type="GO" id="GO:0005886">
    <property type="term" value="C:plasma membrane"/>
    <property type="evidence" value="ECO:0007669"/>
    <property type="project" value="UniProtKB-SubCell"/>
</dbReference>
<feature type="transmembrane region" description="Helical" evidence="12">
    <location>
        <begin position="20"/>
        <end position="45"/>
    </location>
</feature>
<dbReference type="GO" id="GO:0007195">
    <property type="term" value="P:adenylate cyclase-inhibiting dopamine receptor signaling pathway"/>
    <property type="evidence" value="ECO:0007669"/>
    <property type="project" value="InterPro"/>
</dbReference>
<dbReference type="Pfam" id="PF00001">
    <property type="entry name" value="7tm_1"/>
    <property type="match status" value="1"/>
</dbReference>
<evidence type="ECO:0000256" key="4">
    <source>
        <dbReference type="ARBA" id="ARBA00022989"/>
    </source>
</evidence>
<evidence type="ECO:0000256" key="2">
    <source>
        <dbReference type="ARBA" id="ARBA00022475"/>
    </source>
</evidence>
<feature type="region of interest" description="Disordered" evidence="11">
    <location>
        <begin position="249"/>
        <end position="332"/>
    </location>
</feature>
<keyword evidence="6 12" id="KW-0472">Membrane</keyword>
<dbReference type="PRINTS" id="PR00237">
    <property type="entry name" value="GPCRRHODOPSN"/>
</dbReference>
<sequence>MDNVTPDSPPGGTHLKDYNYLALVLGVPLILVIILGNILVCLSVLTERSLKTATNYFIISLAVADLLLAVLVLPLYVYSEFLGGIWTLSTNICDALMTMDVMLCTASILNLCAISVDRYIAVVVPLKYNRNQFSVRQLALITATWVLSLGVASPVIFGLNQVPGRDPSVCKLEDDRFVVYSSVCSFFVPCPVMLFLYYWMFRGLRRWSGRSRSQAGRVGRRALSLHLGSALQRVKASTAGSRGKVVYTTASSLSPTSPSTVSMTTPSATPVTEEQHDEMAVVAESDPMTTQIDSVSDGEPTERKEGSSRRENGLMKTKRGRRNSKSSRVSGRERKAMKVLPVVVGVFLACWTPFFVVHVTKVLCQSCDISPTLISVVTWLGYVNSAVNPIIYTAFNTEFRNVFHKLLCCRT</sequence>
<keyword evidence="9 10" id="KW-0807">Transducer</keyword>
<keyword evidence="8 10" id="KW-0675">Receptor</keyword>
<keyword evidence="4 12" id="KW-1133">Transmembrane helix</keyword>
<dbReference type="SUPFAM" id="SSF81321">
    <property type="entry name" value="Family A G protein-coupled receptor-like"/>
    <property type="match status" value="1"/>
</dbReference>
<feature type="domain" description="G-protein coupled receptors family 1 profile" evidence="13">
    <location>
        <begin position="36"/>
        <end position="392"/>
    </location>
</feature>
<dbReference type="InterPro" id="IPR017452">
    <property type="entry name" value="GPCR_Rhodpsn_7TM"/>
</dbReference>
<gene>
    <name evidence="14" type="primary">drd4-rs</name>
</gene>
<keyword evidence="7" id="KW-1015">Disulfide bond</keyword>
<evidence type="ECO:0000256" key="11">
    <source>
        <dbReference type="SAM" id="MobiDB-lite"/>
    </source>
</evidence>
<feature type="compositionally biased region" description="Basic residues" evidence="11">
    <location>
        <begin position="316"/>
        <end position="325"/>
    </location>
</feature>
<feature type="transmembrane region" description="Helical" evidence="12">
    <location>
        <begin position="57"/>
        <end position="77"/>
    </location>
</feature>
<dbReference type="InterPro" id="IPR000929">
    <property type="entry name" value="Dopamine_rcpt"/>
</dbReference>
<dbReference type="GO" id="GO:0071875">
    <property type="term" value="P:adrenergic receptor signaling pathway"/>
    <property type="evidence" value="ECO:0007669"/>
    <property type="project" value="UniProtKB-ARBA"/>
</dbReference>
<evidence type="ECO:0000256" key="8">
    <source>
        <dbReference type="ARBA" id="ARBA00023170"/>
    </source>
</evidence>
<evidence type="ECO:0000259" key="13">
    <source>
        <dbReference type="PROSITE" id="PS50262"/>
    </source>
</evidence>
<feature type="transmembrane region" description="Helical" evidence="12">
    <location>
        <begin position="177"/>
        <end position="200"/>
    </location>
</feature>
<evidence type="ECO:0000256" key="6">
    <source>
        <dbReference type="ARBA" id="ARBA00023136"/>
    </source>
</evidence>
<organism evidence="14 15">
    <name type="scientific">Sparus aurata</name>
    <name type="common">Gilthead sea bream</name>
    <dbReference type="NCBI Taxonomy" id="8175"/>
    <lineage>
        <taxon>Eukaryota</taxon>
        <taxon>Metazoa</taxon>
        <taxon>Chordata</taxon>
        <taxon>Craniata</taxon>
        <taxon>Vertebrata</taxon>
        <taxon>Euteleostomi</taxon>
        <taxon>Actinopterygii</taxon>
        <taxon>Neopterygii</taxon>
        <taxon>Teleostei</taxon>
        <taxon>Neoteleostei</taxon>
        <taxon>Acanthomorphata</taxon>
        <taxon>Eupercaria</taxon>
        <taxon>Spariformes</taxon>
        <taxon>Sparidae</taxon>
        <taxon>Sparus</taxon>
    </lineage>
</organism>
<feature type="transmembrane region" description="Helical" evidence="12">
    <location>
        <begin position="137"/>
        <end position="157"/>
    </location>
</feature>
<dbReference type="InterPro" id="IPR002185">
    <property type="entry name" value="Dopamine_D4_rcpt"/>
</dbReference>
<dbReference type="PRINTS" id="PR00569">
    <property type="entry name" value="DOPAMINED4R"/>
</dbReference>
<dbReference type="FunFam" id="1.20.1070.10:FF:000066">
    <property type="entry name" value="Dopamine receptor D3"/>
    <property type="match status" value="1"/>
</dbReference>
<protein>
    <submittedName>
        <fullName evidence="14">D(4) dopamine receptor-like</fullName>
    </submittedName>
</protein>
<evidence type="ECO:0000256" key="7">
    <source>
        <dbReference type="ARBA" id="ARBA00023157"/>
    </source>
</evidence>
<comment type="similarity">
    <text evidence="10">Belongs to the G-protein coupled receptor 1 family.</text>
</comment>
<dbReference type="GO" id="GO:0014059">
    <property type="term" value="P:regulation of dopamine secretion"/>
    <property type="evidence" value="ECO:0007669"/>
    <property type="project" value="TreeGrafter"/>
</dbReference>
<dbReference type="GO" id="GO:0001591">
    <property type="term" value="F:dopamine neurotransmitter receptor activity, coupled via Gi/Go"/>
    <property type="evidence" value="ECO:0007669"/>
    <property type="project" value="TreeGrafter"/>
</dbReference>
<evidence type="ECO:0000256" key="1">
    <source>
        <dbReference type="ARBA" id="ARBA00004651"/>
    </source>
</evidence>
<dbReference type="GO" id="GO:0060158">
    <property type="term" value="P:phospholipase C-activating dopamine receptor signaling pathway"/>
    <property type="evidence" value="ECO:0007669"/>
    <property type="project" value="TreeGrafter"/>
</dbReference>
<dbReference type="AlphaFoldDB" id="A0A671UDL6"/>